<gene>
    <name evidence="1" type="ORF">RJ641_004918</name>
</gene>
<dbReference type="SUPFAM" id="SSF64484">
    <property type="entry name" value="beta and beta-prime subunits of DNA dependent RNA-polymerase"/>
    <property type="match status" value="1"/>
</dbReference>
<evidence type="ECO:0000313" key="2">
    <source>
        <dbReference type="Proteomes" id="UP001370490"/>
    </source>
</evidence>
<protein>
    <submittedName>
        <fullName evidence="1">Uncharacterized protein</fullName>
    </submittedName>
</protein>
<dbReference type="Gene3D" id="3.90.1800.10">
    <property type="entry name" value="RNA polymerase alpha subunit dimerisation domain"/>
    <property type="match status" value="1"/>
</dbReference>
<organism evidence="1 2">
    <name type="scientific">Dillenia turbinata</name>
    <dbReference type="NCBI Taxonomy" id="194707"/>
    <lineage>
        <taxon>Eukaryota</taxon>
        <taxon>Viridiplantae</taxon>
        <taxon>Streptophyta</taxon>
        <taxon>Embryophyta</taxon>
        <taxon>Tracheophyta</taxon>
        <taxon>Spermatophyta</taxon>
        <taxon>Magnoliopsida</taxon>
        <taxon>eudicotyledons</taxon>
        <taxon>Gunneridae</taxon>
        <taxon>Pentapetalae</taxon>
        <taxon>Dilleniales</taxon>
        <taxon>Dilleniaceae</taxon>
        <taxon>Dillenia</taxon>
    </lineage>
</organism>
<proteinExistence type="predicted"/>
<evidence type="ECO:0000313" key="1">
    <source>
        <dbReference type="EMBL" id="KAK6928713.1"/>
    </source>
</evidence>
<dbReference type="AlphaFoldDB" id="A0AAN8ZCK7"/>
<keyword evidence="2" id="KW-1185">Reference proteome</keyword>
<dbReference type="EMBL" id="JBAMMX010000013">
    <property type="protein sequence ID" value="KAK6928713.1"/>
    <property type="molecule type" value="Genomic_DNA"/>
</dbReference>
<sequence>MSNYRMQRDAVGCIFLRHGSLEGKFVDATPFAGSCRKKNGETDPESSSLVEKIGSMLVSLGFDYGGMEVLYSGLWNRVCMSDPPEQAPHMFRFSYCCCVLSLGKLSHYISYGATKGSSRDGLPPARASKKVTCLSCRTSKGMETVAMPFVFRYLAVELAATNIKLMLQLANATDA</sequence>
<reference evidence="1 2" key="1">
    <citation type="submission" date="2023-12" db="EMBL/GenBank/DDBJ databases">
        <title>A high-quality genome assembly for Dillenia turbinata (Dilleniales).</title>
        <authorList>
            <person name="Chanderbali A."/>
        </authorList>
    </citation>
    <scope>NUCLEOTIDE SEQUENCE [LARGE SCALE GENOMIC DNA]</scope>
    <source>
        <strain evidence="1">LSX21</strain>
        <tissue evidence="1">Leaf</tissue>
    </source>
</reference>
<dbReference type="Proteomes" id="UP001370490">
    <property type="component" value="Unassembled WGS sequence"/>
</dbReference>
<accession>A0AAN8ZCK7</accession>
<comment type="caution">
    <text evidence="1">The sequence shown here is derived from an EMBL/GenBank/DDBJ whole genome shotgun (WGS) entry which is preliminary data.</text>
</comment>
<name>A0AAN8ZCK7_9MAGN</name>